<dbReference type="PROSITE" id="PS51257">
    <property type="entry name" value="PROKAR_LIPOPROTEIN"/>
    <property type="match status" value="1"/>
</dbReference>
<gene>
    <name evidence="1" type="ORF">BXY80_0471</name>
</gene>
<protein>
    <submittedName>
        <fullName evidence="1">LPS export ABC transporter protein LptC</fullName>
    </submittedName>
</protein>
<dbReference type="EMBL" id="RAQJ01000001">
    <property type="protein sequence ID" value="RKE98387.1"/>
    <property type="molecule type" value="Genomic_DNA"/>
</dbReference>
<sequence>MRIKHTYIIIATVFTVAMFFSCKNNFKEVQQVGVLQNKPIGEAKHINLKYTDSGIVKANLLSPKMLDFSNRNFSFSEFPDGVHLILYDENNNENVVVSDYAIVYTQTDLIDLQGNVILATHTNDTLFADQLYYDQRREWLFTNESAFFKSASGSIGQGNIFDSDTKFENYLILEGSGVSYIDE</sequence>
<dbReference type="InterPro" id="IPR010664">
    <property type="entry name" value="LipoPS_assembly_LptC-rel"/>
</dbReference>
<dbReference type="AlphaFoldDB" id="A0A420DVY9"/>
<proteinExistence type="predicted"/>
<keyword evidence="2" id="KW-1185">Reference proteome</keyword>
<name>A0A420DVY9_9FLAO</name>
<dbReference type="Proteomes" id="UP000284892">
    <property type="component" value="Unassembled WGS sequence"/>
</dbReference>
<dbReference type="OrthoDB" id="1427074at2"/>
<comment type="caution">
    <text evidence="1">The sequence shown here is derived from an EMBL/GenBank/DDBJ whole genome shotgun (WGS) entry which is preliminary data.</text>
</comment>
<dbReference type="InterPro" id="IPR026265">
    <property type="entry name" value="LptC"/>
</dbReference>
<organism evidence="1 2">
    <name type="scientific">Ichthyenterobacterium magnum</name>
    <dbReference type="NCBI Taxonomy" id="1230530"/>
    <lineage>
        <taxon>Bacteria</taxon>
        <taxon>Pseudomonadati</taxon>
        <taxon>Bacteroidota</taxon>
        <taxon>Flavobacteriia</taxon>
        <taxon>Flavobacteriales</taxon>
        <taxon>Flavobacteriaceae</taxon>
        <taxon>Ichthyenterobacterium</taxon>
    </lineage>
</organism>
<dbReference type="Gene3D" id="2.60.450.10">
    <property type="entry name" value="Lipopolysaccharide (LPS) transport protein A like domain"/>
    <property type="match status" value="1"/>
</dbReference>
<accession>A0A420DVY9</accession>
<evidence type="ECO:0000313" key="1">
    <source>
        <dbReference type="EMBL" id="RKE98387.1"/>
    </source>
</evidence>
<evidence type="ECO:0000313" key="2">
    <source>
        <dbReference type="Proteomes" id="UP000284892"/>
    </source>
</evidence>
<dbReference type="GO" id="GO:0005886">
    <property type="term" value="C:plasma membrane"/>
    <property type="evidence" value="ECO:0007669"/>
    <property type="project" value="InterPro"/>
</dbReference>
<dbReference type="RefSeq" id="WP_120199604.1">
    <property type="nucleotide sequence ID" value="NZ_RAQJ01000001.1"/>
</dbReference>
<dbReference type="NCBIfam" id="TIGR04409">
    <property type="entry name" value="LptC_YrbK"/>
    <property type="match status" value="1"/>
</dbReference>
<reference evidence="1 2" key="1">
    <citation type="submission" date="2018-09" db="EMBL/GenBank/DDBJ databases">
        <title>Genomic Encyclopedia of Archaeal and Bacterial Type Strains, Phase II (KMG-II): from individual species to whole genera.</title>
        <authorList>
            <person name="Goeker M."/>
        </authorList>
    </citation>
    <scope>NUCLEOTIDE SEQUENCE [LARGE SCALE GENOMIC DNA]</scope>
    <source>
        <strain evidence="1 2">DSM 26283</strain>
    </source>
</reference>
<dbReference type="Pfam" id="PF06835">
    <property type="entry name" value="LptC"/>
    <property type="match status" value="1"/>
</dbReference>
<dbReference type="GO" id="GO:0015221">
    <property type="term" value="F:lipopolysaccharide transmembrane transporter activity"/>
    <property type="evidence" value="ECO:0007669"/>
    <property type="project" value="InterPro"/>
</dbReference>